<dbReference type="InterPro" id="IPR028098">
    <property type="entry name" value="Glyco_trans_4-like_N"/>
</dbReference>
<dbReference type="SUPFAM" id="SSF53756">
    <property type="entry name" value="UDP-Glycosyltransferase/glycogen phosphorylase"/>
    <property type="match status" value="1"/>
</dbReference>
<evidence type="ECO:0000259" key="2">
    <source>
        <dbReference type="Pfam" id="PF13439"/>
    </source>
</evidence>
<evidence type="ECO:0000313" key="3">
    <source>
        <dbReference type="EMBL" id="GAA4114405.1"/>
    </source>
</evidence>
<dbReference type="Pfam" id="PF13439">
    <property type="entry name" value="Glyco_transf_4"/>
    <property type="match status" value="1"/>
</dbReference>
<organism evidence="3 4">
    <name type="scientific">Aquimarina addita</name>
    <dbReference type="NCBI Taxonomy" id="870485"/>
    <lineage>
        <taxon>Bacteria</taxon>
        <taxon>Pseudomonadati</taxon>
        <taxon>Bacteroidota</taxon>
        <taxon>Flavobacteriia</taxon>
        <taxon>Flavobacteriales</taxon>
        <taxon>Flavobacteriaceae</taxon>
        <taxon>Aquimarina</taxon>
    </lineage>
</organism>
<accession>A0ABP7XFJ5</accession>
<sequence>MNKKNNKSILLIMPYGSVGGMERLALNFYEYYKELGYVIKALKFIKLSTDIIHFGEDELFFSERDLYEMTGKERGLFYLNTPFKIRKLIKQYKITHSIAFGDMANFFSSLSFTNEFKIGSIHALKSVELKNTTFFNKITKIGYRSSYKYLDKLVCISKAIKEDLKINCGYKFSNLEIIYNPHNIKDIVSLSKELITDKNEIEIFSKKTILFLGRLSIQKSPWHLIKAFSIVKEKYPDINLVLIGDGDIQVTNFIKELISDLELNNQVFLLGRKSNPYKYIAASNVLALSSNYEGTPNVIVESIAVGTPIVSSYCTKGIIELMSTEDHKETDKNISTESGVVTPNLFKGVLEIPKSKKLIKEERDFADALSLVLMDDSYKNNLKTSRSKLLSKFDLNAVANEYLQPMKN</sequence>
<evidence type="ECO:0000313" key="4">
    <source>
        <dbReference type="Proteomes" id="UP001500459"/>
    </source>
</evidence>
<dbReference type="RefSeq" id="WP_344925910.1">
    <property type="nucleotide sequence ID" value="NZ_BAABCW010000004.1"/>
</dbReference>
<feature type="domain" description="Glycosyl transferase family 1" evidence="1">
    <location>
        <begin position="205"/>
        <end position="322"/>
    </location>
</feature>
<dbReference type="Pfam" id="PF00534">
    <property type="entry name" value="Glycos_transf_1"/>
    <property type="match status" value="1"/>
</dbReference>
<dbReference type="PANTHER" id="PTHR12526:SF630">
    <property type="entry name" value="GLYCOSYLTRANSFERASE"/>
    <property type="match status" value="1"/>
</dbReference>
<dbReference type="InterPro" id="IPR001296">
    <property type="entry name" value="Glyco_trans_1"/>
</dbReference>
<dbReference type="CDD" id="cd03811">
    <property type="entry name" value="GT4_GT28_WabH-like"/>
    <property type="match status" value="1"/>
</dbReference>
<feature type="domain" description="Glycosyltransferase subfamily 4-like N-terminal" evidence="2">
    <location>
        <begin position="18"/>
        <end position="183"/>
    </location>
</feature>
<dbReference type="Gene3D" id="3.40.50.2000">
    <property type="entry name" value="Glycogen Phosphorylase B"/>
    <property type="match status" value="2"/>
</dbReference>
<comment type="caution">
    <text evidence="3">The sequence shown here is derived from an EMBL/GenBank/DDBJ whole genome shotgun (WGS) entry which is preliminary data.</text>
</comment>
<name>A0ABP7XFJ5_9FLAO</name>
<keyword evidence="4" id="KW-1185">Reference proteome</keyword>
<dbReference type="PANTHER" id="PTHR12526">
    <property type="entry name" value="GLYCOSYLTRANSFERASE"/>
    <property type="match status" value="1"/>
</dbReference>
<proteinExistence type="predicted"/>
<evidence type="ECO:0008006" key="5">
    <source>
        <dbReference type="Google" id="ProtNLM"/>
    </source>
</evidence>
<protein>
    <recommendedName>
        <fullName evidence="5">Glycosyltransferase</fullName>
    </recommendedName>
</protein>
<dbReference type="EMBL" id="BAABCW010000004">
    <property type="protein sequence ID" value="GAA4114405.1"/>
    <property type="molecule type" value="Genomic_DNA"/>
</dbReference>
<evidence type="ECO:0000259" key="1">
    <source>
        <dbReference type="Pfam" id="PF00534"/>
    </source>
</evidence>
<gene>
    <name evidence="3" type="ORF">GCM10022393_13790</name>
</gene>
<dbReference type="Proteomes" id="UP001500459">
    <property type="component" value="Unassembled WGS sequence"/>
</dbReference>
<reference evidence="4" key="1">
    <citation type="journal article" date="2019" name="Int. J. Syst. Evol. Microbiol.">
        <title>The Global Catalogue of Microorganisms (GCM) 10K type strain sequencing project: providing services to taxonomists for standard genome sequencing and annotation.</title>
        <authorList>
            <consortium name="The Broad Institute Genomics Platform"/>
            <consortium name="The Broad Institute Genome Sequencing Center for Infectious Disease"/>
            <person name="Wu L."/>
            <person name="Ma J."/>
        </authorList>
    </citation>
    <scope>NUCLEOTIDE SEQUENCE [LARGE SCALE GENOMIC DNA]</scope>
    <source>
        <strain evidence="4">JCM 17106</strain>
    </source>
</reference>